<name>A0A6A6CUV1_ZASCE</name>
<organism evidence="2 3">
    <name type="scientific">Zasmidium cellare ATCC 36951</name>
    <dbReference type="NCBI Taxonomy" id="1080233"/>
    <lineage>
        <taxon>Eukaryota</taxon>
        <taxon>Fungi</taxon>
        <taxon>Dikarya</taxon>
        <taxon>Ascomycota</taxon>
        <taxon>Pezizomycotina</taxon>
        <taxon>Dothideomycetes</taxon>
        <taxon>Dothideomycetidae</taxon>
        <taxon>Mycosphaerellales</taxon>
        <taxon>Mycosphaerellaceae</taxon>
        <taxon>Zasmidium</taxon>
    </lineage>
</organism>
<evidence type="ECO:0000256" key="1">
    <source>
        <dbReference type="SAM" id="SignalP"/>
    </source>
</evidence>
<keyword evidence="3" id="KW-1185">Reference proteome</keyword>
<reference evidence="2" key="1">
    <citation type="journal article" date="2020" name="Stud. Mycol.">
        <title>101 Dothideomycetes genomes: a test case for predicting lifestyles and emergence of pathogens.</title>
        <authorList>
            <person name="Haridas S."/>
            <person name="Albert R."/>
            <person name="Binder M."/>
            <person name="Bloem J."/>
            <person name="Labutti K."/>
            <person name="Salamov A."/>
            <person name="Andreopoulos B."/>
            <person name="Baker S."/>
            <person name="Barry K."/>
            <person name="Bills G."/>
            <person name="Bluhm B."/>
            <person name="Cannon C."/>
            <person name="Castanera R."/>
            <person name="Culley D."/>
            <person name="Daum C."/>
            <person name="Ezra D."/>
            <person name="Gonzalez J."/>
            <person name="Henrissat B."/>
            <person name="Kuo A."/>
            <person name="Liang C."/>
            <person name="Lipzen A."/>
            <person name="Lutzoni F."/>
            <person name="Magnuson J."/>
            <person name="Mondo S."/>
            <person name="Nolan M."/>
            <person name="Ohm R."/>
            <person name="Pangilinan J."/>
            <person name="Park H.-J."/>
            <person name="Ramirez L."/>
            <person name="Alfaro M."/>
            <person name="Sun H."/>
            <person name="Tritt A."/>
            <person name="Yoshinaga Y."/>
            <person name="Zwiers L.-H."/>
            <person name="Turgeon B."/>
            <person name="Goodwin S."/>
            <person name="Spatafora J."/>
            <person name="Crous P."/>
            <person name="Grigoriev I."/>
        </authorList>
    </citation>
    <scope>NUCLEOTIDE SEQUENCE</scope>
    <source>
        <strain evidence="2">ATCC 36951</strain>
    </source>
</reference>
<evidence type="ECO:0000313" key="3">
    <source>
        <dbReference type="Proteomes" id="UP000799537"/>
    </source>
</evidence>
<dbReference type="RefSeq" id="XP_033670155.1">
    <property type="nucleotide sequence ID" value="XM_033816317.1"/>
</dbReference>
<sequence>MFVQAITLASLALGAAAQSVTASASMTAAGEAQTTITGIVGEYTTGFAASVVSANGCDTTLAMQCTDTDNYLCSLASDVTISVTQGPTAYEVLYSTSTLGGEVTLSQSCDLHGPASSVSEIVCTASIMVSVYGSSTATKTTDTLTRSDEFNYAQIPITAGASNLPSGSATCTSSDSGAAPTGITQVYKVIVPVGAAIMAGAAFM</sequence>
<dbReference type="OrthoDB" id="3935682at2759"/>
<accession>A0A6A6CUV1</accession>
<protein>
    <recommendedName>
        <fullName evidence="4">GPI anchored cell wall protein</fullName>
    </recommendedName>
</protein>
<dbReference type="AlphaFoldDB" id="A0A6A6CUV1"/>
<dbReference type="Proteomes" id="UP000799537">
    <property type="component" value="Unassembled WGS sequence"/>
</dbReference>
<feature type="chain" id="PRO_5025346980" description="GPI anchored cell wall protein" evidence="1">
    <location>
        <begin position="18"/>
        <end position="204"/>
    </location>
</feature>
<gene>
    <name evidence="2" type="ORF">M409DRAFT_64986</name>
</gene>
<dbReference type="GeneID" id="54569589"/>
<dbReference type="EMBL" id="ML993588">
    <property type="protein sequence ID" value="KAF2169266.1"/>
    <property type="molecule type" value="Genomic_DNA"/>
</dbReference>
<evidence type="ECO:0000313" key="2">
    <source>
        <dbReference type="EMBL" id="KAF2169266.1"/>
    </source>
</evidence>
<proteinExistence type="predicted"/>
<evidence type="ECO:0008006" key="4">
    <source>
        <dbReference type="Google" id="ProtNLM"/>
    </source>
</evidence>
<keyword evidence="1" id="KW-0732">Signal</keyword>
<feature type="signal peptide" evidence="1">
    <location>
        <begin position="1"/>
        <end position="17"/>
    </location>
</feature>